<accession>A0A9N9EUG3</accession>
<dbReference type="PANTHER" id="PTHR21338:SF0">
    <property type="entry name" value="LARGE RIBOSOMAL SUBUNIT PROTEIN ML41"/>
    <property type="match status" value="1"/>
</dbReference>
<reference evidence="8" key="1">
    <citation type="submission" date="2021-06" db="EMBL/GenBank/DDBJ databases">
        <authorList>
            <person name="Kallberg Y."/>
            <person name="Tangrot J."/>
            <person name="Rosling A."/>
        </authorList>
    </citation>
    <scope>NUCLEOTIDE SEQUENCE</scope>
    <source>
        <strain evidence="8">CL551</strain>
    </source>
</reference>
<evidence type="ECO:0000256" key="7">
    <source>
        <dbReference type="SAM" id="MobiDB-lite"/>
    </source>
</evidence>
<proteinExistence type="inferred from homology"/>
<comment type="similarity">
    <text evidence="2">Belongs to the mitochondrion-specific ribosomal protein mL41 family.</text>
</comment>
<organism evidence="8 9">
    <name type="scientific">Acaulospora morrowiae</name>
    <dbReference type="NCBI Taxonomy" id="94023"/>
    <lineage>
        <taxon>Eukaryota</taxon>
        <taxon>Fungi</taxon>
        <taxon>Fungi incertae sedis</taxon>
        <taxon>Mucoromycota</taxon>
        <taxon>Glomeromycotina</taxon>
        <taxon>Glomeromycetes</taxon>
        <taxon>Diversisporales</taxon>
        <taxon>Acaulosporaceae</taxon>
        <taxon>Acaulospora</taxon>
    </lineage>
</organism>
<sequence length="126" mass="14187">MPFGVERALYRGAKRYPMTSKKGHNYYKGTGSGSMGRHTSRGGFIIDLRKVRTYVVPDLSDNPVSEEMFFGLLVKPIKYSMSTDKYLDMVRKTFDPTGTVSTKIQKSESDAEPQKHSRPVPSESSE</sequence>
<feature type="compositionally biased region" description="Basic and acidic residues" evidence="7">
    <location>
        <begin position="105"/>
        <end position="115"/>
    </location>
</feature>
<name>A0A9N9EUG3_9GLOM</name>
<evidence type="ECO:0000313" key="9">
    <source>
        <dbReference type="Proteomes" id="UP000789342"/>
    </source>
</evidence>
<evidence type="ECO:0000256" key="3">
    <source>
        <dbReference type="ARBA" id="ARBA00022946"/>
    </source>
</evidence>
<dbReference type="GO" id="GO:0003735">
    <property type="term" value="F:structural constituent of ribosome"/>
    <property type="evidence" value="ECO:0007669"/>
    <property type="project" value="InterPro"/>
</dbReference>
<dbReference type="OrthoDB" id="408933at2759"/>
<dbReference type="AlphaFoldDB" id="A0A9N9EUG3"/>
<comment type="subcellular location">
    <subcellularLocation>
        <location evidence="1">Mitochondrion</location>
    </subcellularLocation>
</comment>
<dbReference type="GO" id="GO:0005762">
    <property type="term" value="C:mitochondrial large ribosomal subunit"/>
    <property type="evidence" value="ECO:0007669"/>
    <property type="project" value="InterPro"/>
</dbReference>
<evidence type="ECO:0000256" key="6">
    <source>
        <dbReference type="ARBA" id="ARBA00023274"/>
    </source>
</evidence>
<evidence type="ECO:0000256" key="1">
    <source>
        <dbReference type="ARBA" id="ARBA00004173"/>
    </source>
</evidence>
<evidence type="ECO:0000256" key="4">
    <source>
        <dbReference type="ARBA" id="ARBA00022980"/>
    </source>
</evidence>
<evidence type="ECO:0000256" key="2">
    <source>
        <dbReference type="ARBA" id="ARBA00010152"/>
    </source>
</evidence>
<evidence type="ECO:0000313" key="8">
    <source>
        <dbReference type="EMBL" id="CAG8690443.1"/>
    </source>
</evidence>
<keyword evidence="3" id="KW-0809">Transit peptide</keyword>
<keyword evidence="6" id="KW-0687">Ribonucleoprotein</keyword>
<evidence type="ECO:0000256" key="5">
    <source>
        <dbReference type="ARBA" id="ARBA00023128"/>
    </source>
</evidence>
<keyword evidence="5" id="KW-0496">Mitochondrion</keyword>
<comment type="caution">
    <text evidence="8">The sequence shown here is derived from an EMBL/GenBank/DDBJ whole genome shotgun (WGS) entry which is preliminary data.</text>
</comment>
<dbReference type="InterPro" id="IPR019189">
    <property type="entry name" value="Ribosomal_mL41"/>
</dbReference>
<dbReference type="GO" id="GO:0006412">
    <property type="term" value="P:translation"/>
    <property type="evidence" value="ECO:0007669"/>
    <property type="project" value="TreeGrafter"/>
</dbReference>
<dbReference type="PANTHER" id="PTHR21338">
    <property type="entry name" value="MITOCHONDRIAL RIBOSOMAL PROTEIN L41"/>
    <property type="match status" value="1"/>
</dbReference>
<dbReference type="EMBL" id="CAJVPV010015192">
    <property type="protein sequence ID" value="CAG8690443.1"/>
    <property type="molecule type" value="Genomic_DNA"/>
</dbReference>
<dbReference type="Proteomes" id="UP000789342">
    <property type="component" value="Unassembled WGS sequence"/>
</dbReference>
<dbReference type="Pfam" id="PF09809">
    <property type="entry name" value="MRP-L27"/>
    <property type="match status" value="1"/>
</dbReference>
<keyword evidence="4" id="KW-0689">Ribosomal protein</keyword>
<keyword evidence="9" id="KW-1185">Reference proteome</keyword>
<feature type="region of interest" description="Disordered" evidence="7">
    <location>
        <begin position="97"/>
        <end position="126"/>
    </location>
</feature>
<protein>
    <submittedName>
        <fullName evidence="8">14246_t:CDS:1</fullName>
    </submittedName>
</protein>
<gene>
    <name evidence="8" type="ORF">AMORRO_LOCUS11613</name>
</gene>
<feature type="non-terminal residue" evidence="8">
    <location>
        <position position="126"/>
    </location>
</feature>